<dbReference type="EMBL" id="CP134501">
    <property type="protein sequence ID" value="WNF31609.1"/>
    <property type="molecule type" value="Genomic_DNA"/>
</dbReference>
<dbReference type="RefSeq" id="WP_130158637.1">
    <property type="nucleotide sequence ID" value="NZ_CP134501.1"/>
</dbReference>
<name>A0ABY9W616_9BACI</name>
<proteinExistence type="predicted"/>
<evidence type="ECO:0000256" key="1">
    <source>
        <dbReference type="ARBA" id="ARBA00023125"/>
    </source>
</evidence>
<evidence type="ECO:0000259" key="2">
    <source>
        <dbReference type="PROSITE" id="PS50943"/>
    </source>
</evidence>
<keyword evidence="4" id="KW-1185">Reference proteome</keyword>
<dbReference type="InterPro" id="IPR010982">
    <property type="entry name" value="Lambda_DNA-bd_dom_sf"/>
</dbReference>
<gene>
    <name evidence="3" type="ORF">RI196_09820</name>
</gene>
<reference evidence="3 4" key="1">
    <citation type="submission" date="2023-09" db="EMBL/GenBank/DDBJ databases">
        <title>Different Types of Thermotolerant Ring-Cleaving Dioxygenases derived from Aeribacillus composti HB-1 applied for multiple aromatic hydrocarbons removal.</title>
        <authorList>
            <person name="Cao L."/>
            <person name="Li M."/>
            <person name="Ma T."/>
        </authorList>
    </citation>
    <scope>NUCLEOTIDE SEQUENCE [LARGE SCALE GENOMIC DNA]</scope>
    <source>
        <strain evidence="3 4">HB-1</strain>
    </source>
</reference>
<protein>
    <submittedName>
        <fullName evidence="3">Helix-turn-helix transcriptional regulator</fullName>
    </submittedName>
</protein>
<dbReference type="PANTHER" id="PTHR46558">
    <property type="entry name" value="TRACRIPTIONAL REGULATORY PROTEIN-RELATED-RELATED"/>
    <property type="match status" value="1"/>
</dbReference>
<dbReference type="PROSITE" id="PS50943">
    <property type="entry name" value="HTH_CROC1"/>
    <property type="match status" value="1"/>
</dbReference>
<accession>A0ABY9W616</accession>
<dbReference type="SMART" id="SM00530">
    <property type="entry name" value="HTH_XRE"/>
    <property type="match status" value="1"/>
</dbReference>
<sequence>MNYGDRLKKLRESKRLSQQQLADKLNINRSTYARYELGQTQPDFETLEKLADFFEVSIDYLLGRTDDPSNKYSDYPTLIKEDEKDIAKDLEKIINSLENGDGYSHFDGQSIKDLDAEDRKILIAFLENSLRLGKRLTKQKLKKHWK</sequence>
<feature type="domain" description="HTH cro/C1-type" evidence="2">
    <location>
        <begin position="7"/>
        <end position="61"/>
    </location>
</feature>
<dbReference type="CDD" id="cd00093">
    <property type="entry name" value="HTH_XRE"/>
    <property type="match status" value="1"/>
</dbReference>
<dbReference type="SUPFAM" id="SSF47413">
    <property type="entry name" value="lambda repressor-like DNA-binding domains"/>
    <property type="match status" value="1"/>
</dbReference>
<dbReference type="PANTHER" id="PTHR46558:SF11">
    <property type="entry name" value="HTH-TYPE TRANSCRIPTIONAL REGULATOR XRE"/>
    <property type="match status" value="1"/>
</dbReference>
<dbReference type="InterPro" id="IPR049639">
    <property type="entry name" value="RstR"/>
</dbReference>
<dbReference type="GeneID" id="301126270"/>
<keyword evidence="1" id="KW-0238">DNA-binding</keyword>
<dbReference type="Gene3D" id="1.10.260.40">
    <property type="entry name" value="lambda repressor-like DNA-binding domains"/>
    <property type="match status" value="1"/>
</dbReference>
<dbReference type="NCBIfam" id="NF041951">
    <property type="entry name" value="phage_RstR"/>
    <property type="match status" value="1"/>
</dbReference>
<evidence type="ECO:0000313" key="3">
    <source>
        <dbReference type="EMBL" id="WNF31609.1"/>
    </source>
</evidence>
<dbReference type="InterPro" id="IPR001387">
    <property type="entry name" value="Cro/C1-type_HTH"/>
</dbReference>
<dbReference type="Proteomes" id="UP001303701">
    <property type="component" value="Chromosome"/>
</dbReference>
<evidence type="ECO:0000313" key="4">
    <source>
        <dbReference type="Proteomes" id="UP001303701"/>
    </source>
</evidence>
<dbReference type="Pfam" id="PF01381">
    <property type="entry name" value="HTH_3"/>
    <property type="match status" value="1"/>
</dbReference>
<organism evidence="3 4">
    <name type="scientific">Aeribacillus composti</name>
    <dbReference type="NCBI Taxonomy" id="1868734"/>
    <lineage>
        <taxon>Bacteria</taxon>
        <taxon>Bacillati</taxon>
        <taxon>Bacillota</taxon>
        <taxon>Bacilli</taxon>
        <taxon>Bacillales</taxon>
        <taxon>Bacillaceae</taxon>
        <taxon>Aeribacillus</taxon>
    </lineage>
</organism>